<sequence>MTEDDDDLWPVIPSEIVADTLADPAVSADVFSTVVALTVAICENPWLPESDQVGVDPDWREIPIPNGYGIAEYRIGKADHHVILTRVVLF</sequence>
<reference evidence="1" key="1">
    <citation type="submission" date="2021-01" db="EMBL/GenBank/DDBJ databases">
        <title>Whole genome shotgun sequence of Sphaerimonospora thailandensis NBRC 107569.</title>
        <authorList>
            <person name="Komaki H."/>
            <person name="Tamura T."/>
        </authorList>
    </citation>
    <scope>NUCLEOTIDE SEQUENCE</scope>
    <source>
        <strain evidence="1">NBRC 107569</strain>
    </source>
</reference>
<protein>
    <submittedName>
        <fullName evidence="1">Uncharacterized protein</fullName>
    </submittedName>
</protein>
<dbReference type="AlphaFoldDB" id="A0A8J3R4Q8"/>
<evidence type="ECO:0000313" key="2">
    <source>
        <dbReference type="Proteomes" id="UP000610966"/>
    </source>
</evidence>
<dbReference type="EMBL" id="BOOG01000013">
    <property type="protein sequence ID" value="GIH69176.1"/>
    <property type="molecule type" value="Genomic_DNA"/>
</dbReference>
<accession>A0A8J3R4Q8</accession>
<gene>
    <name evidence="1" type="ORF">Mth01_14290</name>
</gene>
<dbReference type="RefSeq" id="WP_204013302.1">
    <property type="nucleotide sequence ID" value="NZ_BOOG01000013.1"/>
</dbReference>
<proteinExistence type="predicted"/>
<dbReference type="Proteomes" id="UP000610966">
    <property type="component" value="Unassembled WGS sequence"/>
</dbReference>
<organism evidence="1 2">
    <name type="scientific">Sphaerimonospora thailandensis</name>
    <dbReference type="NCBI Taxonomy" id="795644"/>
    <lineage>
        <taxon>Bacteria</taxon>
        <taxon>Bacillati</taxon>
        <taxon>Actinomycetota</taxon>
        <taxon>Actinomycetes</taxon>
        <taxon>Streptosporangiales</taxon>
        <taxon>Streptosporangiaceae</taxon>
        <taxon>Sphaerimonospora</taxon>
    </lineage>
</organism>
<evidence type="ECO:0000313" key="1">
    <source>
        <dbReference type="EMBL" id="GIH69176.1"/>
    </source>
</evidence>
<name>A0A8J3R4Q8_9ACTN</name>
<keyword evidence="2" id="KW-1185">Reference proteome</keyword>
<comment type="caution">
    <text evidence="1">The sequence shown here is derived from an EMBL/GenBank/DDBJ whole genome shotgun (WGS) entry which is preliminary data.</text>
</comment>